<sequence length="126" mass="13042">MCQFSGALVRKGVPIAGGAWGIPTGSSATGETITSGDDSEMDAGKTSAFDDARPIIHTLHLIGAILPLSDSQPIVLIEFGLRRALRFPPDKGRAVLRDTSCLPGETGVRPVGATASDDSTRPTSLP</sequence>
<evidence type="ECO:0000256" key="1">
    <source>
        <dbReference type="SAM" id="MobiDB-lite"/>
    </source>
</evidence>
<evidence type="ECO:0000313" key="3">
    <source>
        <dbReference type="Proteomes" id="UP000719412"/>
    </source>
</evidence>
<dbReference type="AlphaFoldDB" id="A0A8J6H7Q7"/>
<accession>A0A8J6H7Q7</accession>
<feature type="region of interest" description="Disordered" evidence="1">
    <location>
        <begin position="24"/>
        <end position="45"/>
    </location>
</feature>
<gene>
    <name evidence="2" type="ORF">GEV33_013902</name>
</gene>
<organism evidence="2 3">
    <name type="scientific">Tenebrio molitor</name>
    <name type="common">Yellow mealworm beetle</name>
    <dbReference type="NCBI Taxonomy" id="7067"/>
    <lineage>
        <taxon>Eukaryota</taxon>
        <taxon>Metazoa</taxon>
        <taxon>Ecdysozoa</taxon>
        <taxon>Arthropoda</taxon>
        <taxon>Hexapoda</taxon>
        <taxon>Insecta</taxon>
        <taxon>Pterygota</taxon>
        <taxon>Neoptera</taxon>
        <taxon>Endopterygota</taxon>
        <taxon>Coleoptera</taxon>
        <taxon>Polyphaga</taxon>
        <taxon>Cucujiformia</taxon>
        <taxon>Tenebrionidae</taxon>
        <taxon>Tenebrio</taxon>
    </lineage>
</organism>
<feature type="compositionally biased region" description="Polar residues" evidence="1">
    <location>
        <begin position="24"/>
        <end position="36"/>
    </location>
</feature>
<feature type="region of interest" description="Disordered" evidence="1">
    <location>
        <begin position="104"/>
        <end position="126"/>
    </location>
</feature>
<keyword evidence="3" id="KW-1185">Reference proteome</keyword>
<dbReference type="EMBL" id="JABDTM020028463">
    <property type="protein sequence ID" value="KAH0808892.1"/>
    <property type="molecule type" value="Genomic_DNA"/>
</dbReference>
<comment type="caution">
    <text evidence="2">The sequence shown here is derived from an EMBL/GenBank/DDBJ whole genome shotgun (WGS) entry which is preliminary data.</text>
</comment>
<protein>
    <submittedName>
        <fullName evidence="2">Uncharacterized protein</fullName>
    </submittedName>
</protein>
<proteinExistence type="predicted"/>
<reference evidence="2" key="2">
    <citation type="submission" date="2021-08" db="EMBL/GenBank/DDBJ databases">
        <authorList>
            <person name="Eriksson T."/>
        </authorList>
    </citation>
    <scope>NUCLEOTIDE SEQUENCE</scope>
    <source>
        <strain evidence="2">Stoneville</strain>
        <tissue evidence="2">Whole head</tissue>
    </source>
</reference>
<name>A0A8J6H7Q7_TENMO</name>
<dbReference type="Proteomes" id="UP000719412">
    <property type="component" value="Unassembled WGS sequence"/>
</dbReference>
<evidence type="ECO:0000313" key="2">
    <source>
        <dbReference type="EMBL" id="KAH0808892.1"/>
    </source>
</evidence>
<reference evidence="2" key="1">
    <citation type="journal article" date="2020" name="J Insects Food Feed">
        <title>The yellow mealworm (Tenebrio molitor) genome: a resource for the emerging insects as food and feed industry.</title>
        <authorList>
            <person name="Eriksson T."/>
            <person name="Andere A."/>
            <person name="Kelstrup H."/>
            <person name="Emery V."/>
            <person name="Picard C."/>
        </authorList>
    </citation>
    <scope>NUCLEOTIDE SEQUENCE</scope>
    <source>
        <strain evidence="2">Stoneville</strain>
        <tissue evidence="2">Whole head</tissue>
    </source>
</reference>